<gene>
    <name evidence="2" type="ORF">HMPREF3230_00764</name>
</gene>
<dbReference type="Proteomes" id="UP000070505">
    <property type="component" value="Unassembled WGS sequence"/>
</dbReference>
<sequence>KKQVKNNSESKKVKRNLTNTGVNVAIMTLCATFICLIAIGIKALRLNQNL</sequence>
<comment type="caution">
    <text evidence="2">The sequence shown here is derived from an EMBL/GenBank/DDBJ whole genome shotgun (WGS) entry which is preliminary data.</text>
</comment>
<evidence type="ECO:0000313" key="2">
    <source>
        <dbReference type="EMBL" id="KXI16971.1"/>
    </source>
</evidence>
<feature type="transmembrane region" description="Helical" evidence="1">
    <location>
        <begin position="21"/>
        <end position="41"/>
    </location>
</feature>
<evidence type="ECO:0000256" key="1">
    <source>
        <dbReference type="SAM" id="Phobius"/>
    </source>
</evidence>
<dbReference type="AlphaFoldDB" id="A0A135Z5S2"/>
<evidence type="ECO:0000313" key="3">
    <source>
        <dbReference type="Proteomes" id="UP000070505"/>
    </source>
</evidence>
<proteinExistence type="predicted"/>
<reference evidence="2 3" key="1">
    <citation type="submission" date="2016-02" db="EMBL/GenBank/DDBJ databases">
        <authorList>
            <person name="Wen L."/>
            <person name="He K."/>
            <person name="Yang H."/>
        </authorList>
    </citation>
    <scope>NUCLEOTIDE SEQUENCE [LARGE SCALE GENOMIC DNA]</scope>
    <source>
        <strain evidence="2 3">CMW7778B</strain>
    </source>
</reference>
<name>A0A135Z5S2_GARVA</name>
<feature type="non-terminal residue" evidence="2">
    <location>
        <position position="1"/>
    </location>
</feature>
<accession>A0A135Z5S2</accession>
<keyword evidence="1" id="KW-0812">Transmembrane</keyword>
<protein>
    <submittedName>
        <fullName evidence="2">Uncharacterized protein</fullName>
    </submittedName>
</protein>
<dbReference type="PATRIC" id="fig|2702.101.peg.745"/>
<keyword evidence="1" id="KW-1133">Transmembrane helix</keyword>
<organism evidence="2 3">
    <name type="scientific">Gardnerella vaginalis</name>
    <dbReference type="NCBI Taxonomy" id="2702"/>
    <lineage>
        <taxon>Bacteria</taxon>
        <taxon>Bacillati</taxon>
        <taxon>Actinomycetota</taxon>
        <taxon>Actinomycetes</taxon>
        <taxon>Bifidobacteriales</taxon>
        <taxon>Bifidobacteriaceae</taxon>
        <taxon>Gardnerella</taxon>
    </lineage>
</organism>
<keyword evidence="1" id="KW-0472">Membrane</keyword>
<dbReference type="EMBL" id="LSRC01000034">
    <property type="protein sequence ID" value="KXI16971.1"/>
    <property type="molecule type" value="Genomic_DNA"/>
</dbReference>